<protein>
    <recommendedName>
        <fullName evidence="4">non-specific protein-tyrosine kinase</fullName>
        <ecNumber evidence="4">2.7.10.2</ecNumber>
    </recommendedName>
</protein>
<evidence type="ECO:0000256" key="1">
    <source>
        <dbReference type="ARBA" id="ARBA00004429"/>
    </source>
</evidence>
<dbReference type="Pfam" id="PF13614">
    <property type="entry name" value="AAA_31"/>
    <property type="match status" value="1"/>
</dbReference>
<dbReference type="InterPro" id="IPR032807">
    <property type="entry name" value="GNVR"/>
</dbReference>
<evidence type="ECO:0000256" key="16">
    <source>
        <dbReference type="SAM" id="Phobius"/>
    </source>
</evidence>
<name>A0ABT4KZY6_9SPHI</name>
<comment type="subcellular location">
    <subcellularLocation>
        <location evidence="1">Cell inner membrane</location>
        <topology evidence="1">Multi-pass membrane protein</topology>
    </subcellularLocation>
</comment>
<feature type="domain" description="AAA" evidence="18">
    <location>
        <begin position="577"/>
        <end position="708"/>
    </location>
</feature>
<gene>
    <name evidence="20" type="ORF">O0931_13700</name>
</gene>
<dbReference type="InterPro" id="IPR005702">
    <property type="entry name" value="Wzc-like_C"/>
</dbReference>
<dbReference type="EC" id="2.7.10.2" evidence="4"/>
<feature type="transmembrane region" description="Helical" evidence="16">
    <location>
        <begin position="30"/>
        <end position="50"/>
    </location>
</feature>
<keyword evidence="5" id="KW-1003">Cell membrane</keyword>
<evidence type="ECO:0000256" key="2">
    <source>
        <dbReference type="ARBA" id="ARBA00007316"/>
    </source>
</evidence>
<evidence type="ECO:0000256" key="4">
    <source>
        <dbReference type="ARBA" id="ARBA00011903"/>
    </source>
</evidence>
<evidence type="ECO:0000259" key="19">
    <source>
        <dbReference type="Pfam" id="PF13807"/>
    </source>
</evidence>
<evidence type="ECO:0000256" key="12">
    <source>
        <dbReference type="ARBA" id="ARBA00022989"/>
    </source>
</evidence>
<keyword evidence="21" id="KW-1185">Reference proteome</keyword>
<evidence type="ECO:0000313" key="21">
    <source>
        <dbReference type="Proteomes" id="UP001144341"/>
    </source>
</evidence>
<dbReference type="PANTHER" id="PTHR32309:SF13">
    <property type="entry name" value="FERRIC ENTEROBACTIN TRANSPORT PROTEIN FEPE"/>
    <property type="match status" value="1"/>
</dbReference>
<comment type="catalytic activity">
    <reaction evidence="15">
        <text>L-tyrosyl-[protein] + ATP = O-phospho-L-tyrosyl-[protein] + ADP + H(+)</text>
        <dbReference type="Rhea" id="RHEA:10596"/>
        <dbReference type="Rhea" id="RHEA-COMP:10136"/>
        <dbReference type="Rhea" id="RHEA-COMP:20101"/>
        <dbReference type="ChEBI" id="CHEBI:15378"/>
        <dbReference type="ChEBI" id="CHEBI:30616"/>
        <dbReference type="ChEBI" id="CHEBI:46858"/>
        <dbReference type="ChEBI" id="CHEBI:61978"/>
        <dbReference type="ChEBI" id="CHEBI:456216"/>
        <dbReference type="EC" id="2.7.10.2"/>
    </reaction>
</comment>
<keyword evidence="11" id="KW-0067">ATP-binding</keyword>
<keyword evidence="9" id="KW-0547">Nucleotide-binding</keyword>
<dbReference type="PANTHER" id="PTHR32309">
    <property type="entry name" value="TYROSINE-PROTEIN KINASE"/>
    <property type="match status" value="1"/>
</dbReference>
<evidence type="ECO:0000256" key="8">
    <source>
        <dbReference type="ARBA" id="ARBA00022692"/>
    </source>
</evidence>
<dbReference type="NCBIfam" id="TIGR01007">
    <property type="entry name" value="eps_fam"/>
    <property type="match status" value="1"/>
</dbReference>
<dbReference type="InterPro" id="IPR003856">
    <property type="entry name" value="LPS_length_determ_N"/>
</dbReference>
<reference evidence="20" key="1">
    <citation type="submission" date="2022-12" db="EMBL/GenBank/DDBJ databases">
        <title>Genome sequence of SJ11.</title>
        <authorList>
            <person name="Woo H."/>
        </authorList>
    </citation>
    <scope>NUCLEOTIDE SEQUENCE</scope>
    <source>
        <strain evidence="20">SJ11</strain>
    </source>
</reference>
<dbReference type="InterPro" id="IPR050445">
    <property type="entry name" value="Bact_polysacc_biosynth/exp"/>
</dbReference>
<keyword evidence="14" id="KW-0829">Tyrosine-protein kinase</keyword>
<dbReference type="EMBL" id="JAPWGL010000003">
    <property type="protein sequence ID" value="MCZ4224365.1"/>
    <property type="molecule type" value="Genomic_DNA"/>
</dbReference>
<dbReference type="RefSeq" id="WP_269416137.1">
    <property type="nucleotide sequence ID" value="NZ_JAPWGL010000003.1"/>
</dbReference>
<dbReference type="Gene3D" id="3.40.50.300">
    <property type="entry name" value="P-loop containing nucleotide triphosphate hydrolases"/>
    <property type="match status" value="1"/>
</dbReference>
<proteinExistence type="inferred from homology"/>
<keyword evidence="13 16" id="KW-0472">Membrane</keyword>
<dbReference type="Pfam" id="PF02706">
    <property type="entry name" value="Wzz"/>
    <property type="match status" value="1"/>
</dbReference>
<dbReference type="InterPro" id="IPR027417">
    <property type="entry name" value="P-loop_NTPase"/>
</dbReference>
<evidence type="ECO:0000256" key="11">
    <source>
        <dbReference type="ARBA" id="ARBA00022840"/>
    </source>
</evidence>
<comment type="caution">
    <text evidence="20">The sequence shown here is derived from an EMBL/GenBank/DDBJ whole genome shotgun (WGS) entry which is preliminary data.</text>
</comment>
<comment type="similarity">
    <text evidence="3">Belongs to the etk/wzc family.</text>
</comment>
<organism evidence="20 21">
    <name type="scientific">Pedobacter rhodius</name>
    <dbReference type="NCBI Taxonomy" id="3004098"/>
    <lineage>
        <taxon>Bacteria</taxon>
        <taxon>Pseudomonadati</taxon>
        <taxon>Bacteroidota</taxon>
        <taxon>Sphingobacteriia</taxon>
        <taxon>Sphingobacteriales</taxon>
        <taxon>Sphingobacteriaceae</taxon>
        <taxon>Pedobacter</taxon>
    </lineage>
</organism>
<accession>A0ABT4KZY6</accession>
<dbReference type="GO" id="GO:0004715">
    <property type="term" value="F:non-membrane spanning protein tyrosine kinase activity"/>
    <property type="evidence" value="ECO:0007669"/>
    <property type="project" value="UniProtKB-EC"/>
</dbReference>
<evidence type="ECO:0000256" key="5">
    <source>
        <dbReference type="ARBA" id="ARBA00022475"/>
    </source>
</evidence>
<evidence type="ECO:0000256" key="13">
    <source>
        <dbReference type="ARBA" id="ARBA00023136"/>
    </source>
</evidence>
<sequence length="782" mass="88181">MHTQVDSQTADIQKDDIDFKNILHKLFEKWSWFLVSVIFFLVFSFFYLRFTVPQYQINSKLLVNDNDNGSAASKKGSLMDLGGLIGASNSVDNETEILKTRFLMEKVVRKMQLNIIYYQRSNFINEELYSKPFKLNIIKSVDTINFTAFNITKIDANKVLVKTKKFEKQVFWNQVFNVAGVGSIMLTKEPGQNFSNNHHYVVKVSSLDERVATLMQQLSVKAGKQATIIDLGLSYPIPKKGEDILNELIAQYTAANIDDKNAIADSTGKFIKERLTVIASELGDQENQVKDYKQRNQLSDMSEQGKLLVQNTGEFTNELARAETQISIMNDLESYLKDESKNKRVFPSSLLPQDMVFSNLMNQYNSLLIERDRLLISDTEDSPFIKNLDLQISGLRRGVLSNIQSTRNTYLLTRNKLRSQLSEAEGQIRAVPEVEKNYLKLARNKDIKQELYIFLMQKAEETAISKTSNISVAKTIDPPKSQVEPISPKKNVIYFISLIMGFVIPIVIILLANLFNTSINTKVDIEALTSVPVIGEINHNESSDNLIVANQGRSAISEQFRALRTNLSFYLKSKDEKVILLTSSMSGEGKSFTAINLANIFALSGKKVLLMELDLRKPGLSSKLGLDNRIGFSNYTINPEIKISDIIKPISISTNMFIISSGPLPPNPAETLLSDKVDALITELKKQFDYIIMDAPPIGVITDAQLLVPYSNAILYLVRQKVTKKDQLSIVDDLYKTGKMKNIGIVVNDISNKEYGYGYGYGTYGEEKPLTTFQKIIGRFKV</sequence>
<evidence type="ECO:0000313" key="20">
    <source>
        <dbReference type="EMBL" id="MCZ4224365.1"/>
    </source>
</evidence>
<dbReference type="Pfam" id="PF13807">
    <property type="entry name" value="GNVR"/>
    <property type="match status" value="1"/>
</dbReference>
<feature type="domain" description="Polysaccharide chain length determinant N-terminal" evidence="17">
    <location>
        <begin position="15"/>
        <end position="110"/>
    </location>
</feature>
<keyword evidence="7 20" id="KW-0808">Transferase</keyword>
<evidence type="ECO:0000256" key="3">
    <source>
        <dbReference type="ARBA" id="ARBA00008883"/>
    </source>
</evidence>
<comment type="similarity">
    <text evidence="2">Belongs to the CpsD/CapB family.</text>
</comment>
<dbReference type="SUPFAM" id="SSF52540">
    <property type="entry name" value="P-loop containing nucleoside triphosphate hydrolases"/>
    <property type="match status" value="1"/>
</dbReference>
<dbReference type="CDD" id="cd05387">
    <property type="entry name" value="BY-kinase"/>
    <property type="match status" value="1"/>
</dbReference>
<evidence type="ECO:0000256" key="9">
    <source>
        <dbReference type="ARBA" id="ARBA00022741"/>
    </source>
</evidence>
<evidence type="ECO:0000256" key="14">
    <source>
        <dbReference type="ARBA" id="ARBA00023137"/>
    </source>
</evidence>
<keyword evidence="10" id="KW-0418">Kinase</keyword>
<keyword evidence="12 16" id="KW-1133">Transmembrane helix</keyword>
<dbReference type="Proteomes" id="UP001144341">
    <property type="component" value="Unassembled WGS sequence"/>
</dbReference>
<dbReference type="InterPro" id="IPR025669">
    <property type="entry name" value="AAA_dom"/>
</dbReference>
<evidence type="ECO:0000256" key="7">
    <source>
        <dbReference type="ARBA" id="ARBA00022679"/>
    </source>
</evidence>
<evidence type="ECO:0000259" key="18">
    <source>
        <dbReference type="Pfam" id="PF13614"/>
    </source>
</evidence>
<evidence type="ECO:0000256" key="10">
    <source>
        <dbReference type="ARBA" id="ARBA00022777"/>
    </source>
</evidence>
<keyword evidence="6" id="KW-0997">Cell inner membrane</keyword>
<evidence type="ECO:0000256" key="6">
    <source>
        <dbReference type="ARBA" id="ARBA00022519"/>
    </source>
</evidence>
<evidence type="ECO:0000256" key="15">
    <source>
        <dbReference type="ARBA" id="ARBA00051245"/>
    </source>
</evidence>
<feature type="transmembrane region" description="Helical" evidence="16">
    <location>
        <begin position="492"/>
        <end position="515"/>
    </location>
</feature>
<feature type="domain" description="Tyrosine-protein kinase G-rich" evidence="19">
    <location>
        <begin position="434"/>
        <end position="511"/>
    </location>
</feature>
<keyword evidence="8 16" id="KW-0812">Transmembrane</keyword>
<evidence type="ECO:0000259" key="17">
    <source>
        <dbReference type="Pfam" id="PF02706"/>
    </source>
</evidence>